<dbReference type="OrthoDB" id="6591885at2759"/>
<evidence type="ECO:0000313" key="3">
    <source>
        <dbReference type="EMBL" id="EFA10588.1"/>
    </source>
</evidence>
<proteinExistence type="predicted"/>
<sequence>MSEDNRRVSTHVVRKFINSAIYVEKPLSANVSSENTSIAGKSSLEDFPEVKTKRCTCSVDQKTCPFHADCPPILKESRKVLKLPESKTKVSQNSKVEIKKLIKKEDETRKKVQKQKIVDEAKVKEKEKEKLLEQERDNFRKWLMNKKKLEEEAKRKKEKEEEEKQLKELEKEKRQLENQLNFQLWLKKKEEENLEKKIKKQMDLINELERKETQLKDNEKAFNEWLKNSKHRQKPIPLNKGLESLCSSTSVTYINPNPWNPIT</sequence>
<dbReference type="Proteomes" id="UP000007266">
    <property type="component" value="Linkage group 9"/>
</dbReference>
<evidence type="ECO:0000256" key="1">
    <source>
        <dbReference type="SAM" id="Coils"/>
    </source>
</evidence>
<dbReference type="OMA" id="SCISDVT"/>
<name>D6X180_TRICA</name>
<dbReference type="InterPro" id="IPR045323">
    <property type="entry name" value="CCDC34"/>
</dbReference>
<dbReference type="HOGENOM" id="CLU_1058970_0_0_1"/>
<dbReference type="STRING" id="7070.D6X180"/>
<accession>D6X180</accession>
<keyword evidence="4" id="KW-1185">Reference proteome</keyword>
<dbReference type="KEGG" id="tca:103314381"/>
<keyword evidence="1" id="KW-0175">Coiled coil</keyword>
<evidence type="ECO:0000259" key="2">
    <source>
        <dbReference type="Pfam" id="PF13904"/>
    </source>
</evidence>
<feature type="domain" description="Coiled-coil" evidence="2">
    <location>
        <begin position="103"/>
        <end position="259"/>
    </location>
</feature>
<evidence type="ECO:0000313" key="4">
    <source>
        <dbReference type="Proteomes" id="UP000007266"/>
    </source>
</evidence>
<reference evidence="3 4" key="1">
    <citation type="journal article" date="2008" name="Nature">
        <title>The genome of the model beetle and pest Tribolium castaneum.</title>
        <authorList>
            <consortium name="Tribolium Genome Sequencing Consortium"/>
            <person name="Richards S."/>
            <person name="Gibbs R.A."/>
            <person name="Weinstock G.M."/>
            <person name="Brown S.J."/>
            <person name="Denell R."/>
            <person name="Beeman R.W."/>
            <person name="Gibbs R."/>
            <person name="Beeman R.W."/>
            <person name="Brown S.J."/>
            <person name="Bucher G."/>
            <person name="Friedrich M."/>
            <person name="Grimmelikhuijzen C.J."/>
            <person name="Klingler M."/>
            <person name="Lorenzen M."/>
            <person name="Richards S."/>
            <person name="Roth S."/>
            <person name="Schroder R."/>
            <person name="Tautz D."/>
            <person name="Zdobnov E.M."/>
            <person name="Muzny D."/>
            <person name="Gibbs R.A."/>
            <person name="Weinstock G.M."/>
            <person name="Attaway T."/>
            <person name="Bell S."/>
            <person name="Buhay C.J."/>
            <person name="Chandrabose M.N."/>
            <person name="Chavez D."/>
            <person name="Clerk-Blankenburg K.P."/>
            <person name="Cree A."/>
            <person name="Dao M."/>
            <person name="Davis C."/>
            <person name="Chacko J."/>
            <person name="Dinh H."/>
            <person name="Dugan-Rocha S."/>
            <person name="Fowler G."/>
            <person name="Garner T.T."/>
            <person name="Garnes J."/>
            <person name="Gnirke A."/>
            <person name="Hawes A."/>
            <person name="Hernandez J."/>
            <person name="Hines S."/>
            <person name="Holder M."/>
            <person name="Hume J."/>
            <person name="Jhangiani S.N."/>
            <person name="Joshi V."/>
            <person name="Khan Z.M."/>
            <person name="Jackson L."/>
            <person name="Kovar C."/>
            <person name="Kowis A."/>
            <person name="Lee S."/>
            <person name="Lewis L.R."/>
            <person name="Margolis J."/>
            <person name="Morgan M."/>
            <person name="Nazareth L.V."/>
            <person name="Nguyen N."/>
            <person name="Okwuonu G."/>
            <person name="Parker D."/>
            <person name="Richards S."/>
            <person name="Ruiz S.J."/>
            <person name="Santibanez J."/>
            <person name="Savard J."/>
            <person name="Scherer S.E."/>
            <person name="Schneider B."/>
            <person name="Sodergren E."/>
            <person name="Tautz D."/>
            <person name="Vattahil S."/>
            <person name="Villasana D."/>
            <person name="White C.S."/>
            <person name="Wright R."/>
            <person name="Park Y."/>
            <person name="Beeman R.W."/>
            <person name="Lord J."/>
            <person name="Oppert B."/>
            <person name="Lorenzen M."/>
            <person name="Brown S."/>
            <person name="Wang L."/>
            <person name="Savard J."/>
            <person name="Tautz D."/>
            <person name="Richards S."/>
            <person name="Weinstock G."/>
            <person name="Gibbs R.A."/>
            <person name="Liu Y."/>
            <person name="Worley K."/>
            <person name="Weinstock G."/>
            <person name="Elsik C.G."/>
            <person name="Reese J.T."/>
            <person name="Elhaik E."/>
            <person name="Landan G."/>
            <person name="Graur D."/>
            <person name="Arensburger P."/>
            <person name="Atkinson P."/>
            <person name="Beeman R.W."/>
            <person name="Beidler J."/>
            <person name="Brown S.J."/>
            <person name="Demuth J.P."/>
            <person name="Drury D.W."/>
            <person name="Du Y.Z."/>
            <person name="Fujiwara H."/>
            <person name="Lorenzen M."/>
            <person name="Maselli V."/>
            <person name="Osanai M."/>
            <person name="Park Y."/>
            <person name="Robertson H.M."/>
            <person name="Tu Z."/>
            <person name="Wang J.J."/>
            <person name="Wang S."/>
            <person name="Richards S."/>
            <person name="Song H."/>
            <person name="Zhang L."/>
            <person name="Sodergren E."/>
            <person name="Werner D."/>
            <person name="Stanke M."/>
            <person name="Morgenstern B."/>
            <person name="Solovyev V."/>
            <person name="Kosarev P."/>
            <person name="Brown G."/>
            <person name="Chen H.C."/>
            <person name="Ermolaeva O."/>
            <person name="Hlavina W."/>
            <person name="Kapustin Y."/>
            <person name="Kiryutin B."/>
            <person name="Kitts P."/>
            <person name="Maglott D."/>
            <person name="Pruitt K."/>
            <person name="Sapojnikov V."/>
            <person name="Souvorov A."/>
            <person name="Mackey A.J."/>
            <person name="Waterhouse R.M."/>
            <person name="Wyder S."/>
            <person name="Zdobnov E.M."/>
            <person name="Zdobnov E.M."/>
            <person name="Wyder S."/>
            <person name="Kriventseva E.V."/>
            <person name="Kadowaki T."/>
            <person name="Bork P."/>
            <person name="Aranda M."/>
            <person name="Bao R."/>
            <person name="Beermann A."/>
            <person name="Berns N."/>
            <person name="Bolognesi R."/>
            <person name="Bonneton F."/>
            <person name="Bopp D."/>
            <person name="Brown S.J."/>
            <person name="Bucher G."/>
            <person name="Butts T."/>
            <person name="Chaumot A."/>
            <person name="Denell R.E."/>
            <person name="Ferrier D.E."/>
            <person name="Friedrich M."/>
            <person name="Gordon C.M."/>
            <person name="Jindra M."/>
            <person name="Klingler M."/>
            <person name="Lan Q."/>
            <person name="Lattorff H.M."/>
            <person name="Laudet V."/>
            <person name="von Levetsow C."/>
            <person name="Liu Z."/>
            <person name="Lutz R."/>
            <person name="Lynch J.A."/>
            <person name="da Fonseca R.N."/>
            <person name="Posnien N."/>
            <person name="Reuter R."/>
            <person name="Roth S."/>
            <person name="Savard J."/>
            <person name="Schinko J.B."/>
            <person name="Schmitt C."/>
            <person name="Schoppmeier M."/>
            <person name="Schroder R."/>
            <person name="Shippy T.D."/>
            <person name="Simonnet F."/>
            <person name="Marques-Souza H."/>
            <person name="Tautz D."/>
            <person name="Tomoyasu Y."/>
            <person name="Trauner J."/>
            <person name="Van der Zee M."/>
            <person name="Vervoort M."/>
            <person name="Wittkopp N."/>
            <person name="Wimmer E.A."/>
            <person name="Yang X."/>
            <person name="Jones A.K."/>
            <person name="Sattelle D.B."/>
            <person name="Ebert P.R."/>
            <person name="Nelson D."/>
            <person name="Scott J.G."/>
            <person name="Beeman R.W."/>
            <person name="Muthukrishnan S."/>
            <person name="Kramer K.J."/>
            <person name="Arakane Y."/>
            <person name="Beeman R.W."/>
            <person name="Zhu Q."/>
            <person name="Hogenkamp D."/>
            <person name="Dixit R."/>
            <person name="Oppert B."/>
            <person name="Jiang H."/>
            <person name="Zou Z."/>
            <person name="Marshall J."/>
            <person name="Elpidina E."/>
            <person name="Vinokurov K."/>
            <person name="Oppert C."/>
            <person name="Zou Z."/>
            <person name="Evans J."/>
            <person name="Lu Z."/>
            <person name="Zhao P."/>
            <person name="Sumathipala N."/>
            <person name="Altincicek B."/>
            <person name="Vilcinskas A."/>
            <person name="Williams M."/>
            <person name="Hultmark D."/>
            <person name="Hetru C."/>
            <person name="Jiang H."/>
            <person name="Grimmelikhuijzen C.J."/>
            <person name="Hauser F."/>
            <person name="Cazzamali G."/>
            <person name="Williamson M."/>
            <person name="Park Y."/>
            <person name="Li B."/>
            <person name="Tanaka Y."/>
            <person name="Predel R."/>
            <person name="Neupert S."/>
            <person name="Schachtner J."/>
            <person name="Verleyen P."/>
            <person name="Raible F."/>
            <person name="Bork P."/>
            <person name="Friedrich M."/>
            <person name="Walden K.K."/>
            <person name="Robertson H.M."/>
            <person name="Angeli S."/>
            <person name="Foret S."/>
            <person name="Bucher G."/>
            <person name="Schuetz S."/>
            <person name="Maleszka R."/>
            <person name="Wimmer E.A."/>
            <person name="Beeman R.W."/>
            <person name="Lorenzen M."/>
            <person name="Tomoyasu Y."/>
            <person name="Miller S.C."/>
            <person name="Grossmann D."/>
            <person name="Bucher G."/>
        </authorList>
    </citation>
    <scope>NUCLEOTIDE SEQUENCE [LARGE SCALE GENOMIC DNA]</scope>
    <source>
        <strain evidence="3 4">Georgia GA2</strain>
    </source>
</reference>
<feature type="coiled-coil region" evidence="1">
    <location>
        <begin position="114"/>
        <end position="228"/>
    </location>
</feature>
<dbReference type="PANTHER" id="PTHR23247:SF2">
    <property type="entry name" value="COILED-COIL DOMAIN-CONTAINING PROTEIN 34"/>
    <property type="match status" value="1"/>
</dbReference>
<dbReference type="InterPro" id="IPR025259">
    <property type="entry name" value="CCDC34/181"/>
</dbReference>
<protein>
    <recommendedName>
        <fullName evidence="2">Coiled-coil domain-containing protein</fullName>
    </recommendedName>
</protein>
<dbReference type="Pfam" id="PF13904">
    <property type="entry name" value="CCDC34"/>
    <property type="match status" value="1"/>
</dbReference>
<dbReference type="PANTHER" id="PTHR23247">
    <property type="entry name" value="NY-REN-41 ANTIGEN L15 -RELATED"/>
    <property type="match status" value="1"/>
</dbReference>
<dbReference type="EMBL" id="KQ971372">
    <property type="protein sequence ID" value="EFA10588.1"/>
    <property type="molecule type" value="Genomic_DNA"/>
</dbReference>
<gene>
    <name evidence="3" type="primary">AUGUSTUS-3.0.2_12845</name>
    <name evidence="3" type="ORF">TcasGA2_TC012845</name>
</gene>
<organism evidence="3 4">
    <name type="scientific">Tribolium castaneum</name>
    <name type="common">Red flour beetle</name>
    <dbReference type="NCBI Taxonomy" id="7070"/>
    <lineage>
        <taxon>Eukaryota</taxon>
        <taxon>Metazoa</taxon>
        <taxon>Ecdysozoa</taxon>
        <taxon>Arthropoda</taxon>
        <taxon>Hexapoda</taxon>
        <taxon>Insecta</taxon>
        <taxon>Pterygota</taxon>
        <taxon>Neoptera</taxon>
        <taxon>Endopterygota</taxon>
        <taxon>Coleoptera</taxon>
        <taxon>Polyphaga</taxon>
        <taxon>Cucujiformia</taxon>
        <taxon>Tenebrionidae</taxon>
        <taxon>Tenebrionidae incertae sedis</taxon>
        <taxon>Tribolium</taxon>
    </lineage>
</organism>
<dbReference type="AlphaFoldDB" id="D6X180"/>
<reference evidence="3 4" key="2">
    <citation type="journal article" date="2010" name="Nucleic Acids Res.">
        <title>BeetleBase in 2010: revisions to provide comprehensive genomic information for Tribolium castaneum.</title>
        <authorList>
            <person name="Kim H.S."/>
            <person name="Murphy T."/>
            <person name="Xia J."/>
            <person name="Caragea D."/>
            <person name="Park Y."/>
            <person name="Beeman R.W."/>
            <person name="Lorenzen M.D."/>
            <person name="Butcher S."/>
            <person name="Manak J.R."/>
            <person name="Brown S.J."/>
        </authorList>
    </citation>
    <scope>GENOME REANNOTATION</scope>
    <source>
        <strain evidence="3 4">Georgia GA2</strain>
    </source>
</reference>
<dbReference type="PhylomeDB" id="D6X180"/>
<dbReference type="InParanoid" id="D6X180"/>